<sequence length="138" mass="15132">MEAFASLVGFAKSLEGKKQKRRVERDQNKKAGQPVGLAVQLVVEIKGCLVRGLQYSLSLHHRQAVVFQADIAKVMGASLARIGTLELQSLRVRVVLDSHPTKESLAVLADRAIQVLQLPLLQHLPSSQSSDSAWAWGR</sequence>
<organism evidence="1 2">
    <name type="scientific">Datura stramonium</name>
    <name type="common">Jimsonweed</name>
    <name type="synonym">Common thornapple</name>
    <dbReference type="NCBI Taxonomy" id="4076"/>
    <lineage>
        <taxon>Eukaryota</taxon>
        <taxon>Viridiplantae</taxon>
        <taxon>Streptophyta</taxon>
        <taxon>Embryophyta</taxon>
        <taxon>Tracheophyta</taxon>
        <taxon>Spermatophyta</taxon>
        <taxon>Magnoliopsida</taxon>
        <taxon>eudicotyledons</taxon>
        <taxon>Gunneridae</taxon>
        <taxon>Pentapetalae</taxon>
        <taxon>asterids</taxon>
        <taxon>lamiids</taxon>
        <taxon>Solanales</taxon>
        <taxon>Solanaceae</taxon>
        <taxon>Solanoideae</taxon>
        <taxon>Datureae</taxon>
        <taxon>Datura</taxon>
    </lineage>
</organism>
<name>A0ABS8RUC1_DATST</name>
<comment type="caution">
    <text evidence="1">The sequence shown here is derived from an EMBL/GenBank/DDBJ whole genome shotgun (WGS) entry which is preliminary data.</text>
</comment>
<evidence type="ECO:0000313" key="1">
    <source>
        <dbReference type="EMBL" id="MCD7450187.1"/>
    </source>
</evidence>
<evidence type="ECO:0000313" key="2">
    <source>
        <dbReference type="Proteomes" id="UP000823775"/>
    </source>
</evidence>
<reference evidence="1 2" key="1">
    <citation type="journal article" date="2021" name="BMC Genomics">
        <title>Datura genome reveals duplications of psychoactive alkaloid biosynthetic genes and high mutation rate following tissue culture.</title>
        <authorList>
            <person name="Rajewski A."/>
            <person name="Carter-House D."/>
            <person name="Stajich J."/>
            <person name="Litt A."/>
        </authorList>
    </citation>
    <scope>NUCLEOTIDE SEQUENCE [LARGE SCALE GENOMIC DNA]</scope>
    <source>
        <strain evidence="1">AR-01</strain>
    </source>
</reference>
<proteinExistence type="predicted"/>
<gene>
    <name evidence="1" type="ORF">HAX54_004334</name>
</gene>
<accession>A0ABS8RUC1</accession>
<dbReference type="EMBL" id="JACEIK010000120">
    <property type="protein sequence ID" value="MCD7450187.1"/>
    <property type="molecule type" value="Genomic_DNA"/>
</dbReference>
<dbReference type="Proteomes" id="UP000823775">
    <property type="component" value="Unassembled WGS sequence"/>
</dbReference>
<protein>
    <submittedName>
        <fullName evidence="1">Uncharacterized protein</fullName>
    </submittedName>
</protein>
<keyword evidence="2" id="KW-1185">Reference proteome</keyword>